<dbReference type="SMART" id="SM00354">
    <property type="entry name" value="HTH_LACI"/>
    <property type="match status" value="1"/>
</dbReference>
<dbReference type="PANTHER" id="PTHR30146">
    <property type="entry name" value="LACI-RELATED TRANSCRIPTIONAL REPRESSOR"/>
    <property type="match status" value="1"/>
</dbReference>
<gene>
    <name evidence="5" type="ORF">ACFPQ3_04325</name>
</gene>
<dbReference type="EMBL" id="JBHSOJ010000016">
    <property type="protein sequence ID" value="MFC5630829.1"/>
    <property type="molecule type" value="Genomic_DNA"/>
</dbReference>
<keyword evidence="1" id="KW-0805">Transcription regulation</keyword>
<evidence type="ECO:0000313" key="5">
    <source>
        <dbReference type="EMBL" id="MFC5630829.1"/>
    </source>
</evidence>
<comment type="caution">
    <text evidence="5">The sequence shown here is derived from an EMBL/GenBank/DDBJ whole genome shotgun (WGS) entry which is preliminary data.</text>
</comment>
<keyword evidence="3" id="KW-0804">Transcription</keyword>
<dbReference type="SUPFAM" id="SSF53822">
    <property type="entry name" value="Periplasmic binding protein-like I"/>
    <property type="match status" value="1"/>
</dbReference>
<dbReference type="CDD" id="cd01392">
    <property type="entry name" value="HTH_LacI"/>
    <property type="match status" value="1"/>
</dbReference>
<dbReference type="Proteomes" id="UP001596110">
    <property type="component" value="Unassembled WGS sequence"/>
</dbReference>
<dbReference type="InterPro" id="IPR028082">
    <property type="entry name" value="Peripla_BP_I"/>
</dbReference>
<proteinExistence type="predicted"/>
<dbReference type="GO" id="GO:0003677">
    <property type="term" value="F:DNA binding"/>
    <property type="evidence" value="ECO:0007669"/>
    <property type="project" value="UniProtKB-KW"/>
</dbReference>
<dbReference type="PANTHER" id="PTHR30146:SF150">
    <property type="entry name" value="ARABINOSE METABOLISM TRANSCRIPTIONAL REPRESSOR"/>
    <property type="match status" value="1"/>
</dbReference>
<evidence type="ECO:0000313" key="6">
    <source>
        <dbReference type="Proteomes" id="UP001596110"/>
    </source>
</evidence>
<evidence type="ECO:0000256" key="1">
    <source>
        <dbReference type="ARBA" id="ARBA00023015"/>
    </source>
</evidence>
<name>A0ABW0UDC6_9STRE</name>
<protein>
    <submittedName>
        <fullName evidence="5">LacI family DNA-binding transcriptional regulator</fullName>
    </submittedName>
</protein>
<dbReference type="PROSITE" id="PS00356">
    <property type="entry name" value="HTH_LACI_1"/>
    <property type="match status" value="1"/>
</dbReference>
<dbReference type="SUPFAM" id="SSF47413">
    <property type="entry name" value="lambda repressor-like DNA-binding domains"/>
    <property type="match status" value="1"/>
</dbReference>
<evidence type="ECO:0000256" key="3">
    <source>
        <dbReference type="ARBA" id="ARBA00023163"/>
    </source>
</evidence>
<keyword evidence="6" id="KW-1185">Reference proteome</keyword>
<organism evidence="5 6">
    <name type="scientific">Streptococcus caledonicus</name>
    <dbReference type="NCBI Taxonomy" id="2614158"/>
    <lineage>
        <taxon>Bacteria</taxon>
        <taxon>Bacillati</taxon>
        <taxon>Bacillota</taxon>
        <taxon>Bacilli</taxon>
        <taxon>Lactobacillales</taxon>
        <taxon>Streptococcaceae</taxon>
        <taxon>Streptococcus</taxon>
    </lineage>
</organism>
<dbReference type="Gene3D" id="3.40.50.2300">
    <property type="match status" value="2"/>
</dbReference>
<keyword evidence="2 5" id="KW-0238">DNA-binding</keyword>
<sequence>MIKLEDLARLAGVSKATVSLVLNNKSGVSPSKREEILSLAKEHHYQPLRKSRKKEAYQPQHTVRLLACNSLHRFTYNFQQLPYFNELINDFIVYAPKYAIDLLINSISIDNVEDELNALEKNQPSEAIILLGTDLPETTVETILDLHSNIIVIDACFDHINNNFIAKNNFQGAYLATAYLIEYGHTAIGYAMSKQRIRNFQERQAGFKAALKKSHLDTEHFPKLIFPAHEIAPHPELLRKNNLATAYFCDNDSIAISLIKSLQAIGLKVPEEVSVIGFDNISESKVITPELTTIDIDRQFMVNKALEKVATVISQQPGQENYTQYRINAKLVERDSVKRL</sequence>
<dbReference type="RefSeq" id="WP_198039885.1">
    <property type="nucleotide sequence ID" value="NZ_JBHSOJ010000016.1"/>
</dbReference>
<dbReference type="PROSITE" id="PS50932">
    <property type="entry name" value="HTH_LACI_2"/>
    <property type="match status" value="1"/>
</dbReference>
<dbReference type="Gene3D" id="1.10.260.40">
    <property type="entry name" value="lambda repressor-like DNA-binding domains"/>
    <property type="match status" value="1"/>
</dbReference>
<evidence type="ECO:0000259" key="4">
    <source>
        <dbReference type="PROSITE" id="PS50932"/>
    </source>
</evidence>
<dbReference type="InterPro" id="IPR010982">
    <property type="entry name" value="Lambda_DNA-bd_dom_sf"/>
</dbReference>
<dbReference type="InterPro" id="IPR046335">
    <property type="entry name" value="LacI/GalR-like_sensor"/>
</dbReference>
<accession>A0ABW0UDC6</accession>
<feature type="domain" description="HTH lacI-type" evidence="4">
    <location>
        <begin position="2"/>
        <end position="50"/>
    </location>
</feature>
<reference evidence="6" key="1">
    <citation type="journal article" date="2019" name="Int. J. Syst. Evol. Microbiol.">
        <title>The Global Catalogue of Microorganisms (GCM) 10K type strain sequencing project: providing services to taxonomists for standard genome sequencing and annotation.</title>
        <authorList>
            <consortium name="The Broad Institute Genomics Platform"/>
            <consortium name="The Broad Institute Genome Sequencing Center for Infectious Disease"/>
            <person name="Wu L."/>
            <person name="Ma J."/>
        </authorList>
    </citation>
    <scope>NUCLEOTIDE SEQUENCE [LARGE SCALE GENOMIC DNA]</scope>
    <source>
        <strain evidence="6">DT43</strain>
    </source>
</reference>
<evidence type="ECO:0000256" key="2">
    <source>
        <dbReference type="ARBA" id="ARBA00023125"/>
    </source>
</evidence>
<dbReference type="Pfam" id="PF00356">
    <property type="entry name" value="LacI"/>
    <property type="match status" value="1"/>
</dbReference>
<dbReference type="Pfam" id="PF13377">
    <property type="entry name" value="Peripla_BP_3"/>
    <property type="match status" value="1"/>
</dbReference>
<dbReference type="InterPro" id="IPR000843">
    <property type="entry name" value="HTH_LacI"/>
</dbReference>